<proteinExistence type="predicted"/>
<organism evidence="2 3">
    <name type="scientific">Nocardia aurea</name>
    <dbReference type="NCBI Taxonomy" id="2144174"/>
    <lineage>
        <taxon>Bacteria</taxon>
        <taxon>Bacillati</taxon>
        <taxon>Actinomycetota</taxon>
        <taxon>Actinomycetes</taxon>
        <taxon>Mycobacteriales</taxon>
        <taxon>Nocardiaceae</taxon>
        <taxon>Nocardia</taxon>
    </lineage>
</organism>
<comment type="caution">
    <text evidence="2">The sequence shown here is derived from an EMBL/GenBank/DDBJ whole genome shotgun (WGS) entry which is preliminary data.</text>
</comment>
<reference evidence="2 3" key="1">
    <citation type="submission" date="2024-06" db="EMBL/GenBank/DDBJ databases">
        <title>The Natural Products Discovery Center: Release of the First 8490 Sequenced Strains for Exploring Actinobacteria Biosynthetic Diversity.</title>
        <authorList>
            <person name="Kalkreuter E."/>
            <person name="Kautsar S.A."/>
            <person name="Yang D."/>
            <person name="Bader C.D."/>
            <person name="Teijaro C.N."/>
            <person name="Fluegel L."/>
            <person name="Davis C.M."/>
            <person name="Simpson J.R."/>
            <person name="Lauterbach L."/>
            <person name="Steele A.D."/>
            <person name="Gui C."/>
            <person name="Meng S."/>
            <person name="Li G."/>
            <person name="Viehrig K."/>
            <person name="Ye F."/>
            <person name="Su P."/>
            <person name="Kiefer A.F."/>
            <person name="Nichols A."/>
            <person name="Cepeda A.J."/>
            <person name="Yan W."/>
            <person name="Fan B."/>
            <person name="Jiang Y."/>
            <person name="Adhikari A."/>
            <person name="Zheng C.-J."/>
            <person name="Schuster L."/>
            <person name="Cowan T.M."/>
            <person name="Smanski M.J."/>
            <person name="Chevrette M.G."/>
            <person name="De Carvalho L.P.S."/>
            <person name="Shen B."/>
        </authorList>
    </citation>
    <scope>NUCLEOTIDE SEQUENCE [LARGE SCALE GENOMIC DNA]</scope>
    <source>
        <strain evidence="2 3">NPDC050403</strain>
    </source>
</reference>
<protein>
    <recommendedName>
        <fullName evidence="4">DUF4333 domain-containing protein</fullName>
    </recommendedName>
</protein>
<keyword evidence="1" id="KW-0732">Signal</keyword>
<dbReference type="RefSeq" id="WP_355086727.1">
    <property type="nucleotide sequence ID" value="NZ_JBEXKW010000025.1"/>
</dbReference>
<dbReference type="EMBL" id="JBFAKC010000012">
    <property type="protein sequence ID" value="MEV0710856.1"/>
    <property type="molecule type" value="Genomic_DNA"/>
</dbReference>
<evidence type="ECO:0000313" key="2">
    <source>
        <dbReference type="EMBL" id="MEV0710856.1"/>
    </source>
</evidence>
<keyword evidence="3" id="KW-1185">Reference proteome</keyword>
<name>A0ABV3FZK2_9NOCA</name>
<gene>
    <name evidence="2" type="ORF">AB0I48_25140</name>
</gene>
<evidence type="ECO:0000313" key="3">
    <source>
        <dbReference type="Proteomes" id="UP001551695"/>
    </source>
</evidence>
<evidence type="ECO:0000256" key="1">
    <source>
        <dbReference type="SAM" id="SignalP"/>
    </source>
</evidence>
<feature type="chain" id="PRO_5046122007" description="DUF4333 domain-containing protein" evidence="1">
    <location>
        <begin position="27"/>
        <end position="134"/>
    </location>
</feature>
<feature type="signal peptide" evidence="1">
    <location>
        <begin position="1"/>
        <end position="26"/>
    </location>
</feature>
<evidence type="ECO:0008006" key="4">
    <source>
        <dbReference type="Google" id="ProtNLM"/>
    </source>
</evidence>
<accession>A0ABV3FZK2</accession>
<sequence>MSSAAAAWRYALACAAIGVTAACANASDASDAASASQVSGSTDRPSAEVCGDIDRIEKAVSEFGVTDISIIGQCTTVAIGTTLADDASGAETARRICTAAATVAYAGDITGISVAAADGSELAVGIDGAPCIGD</sequence>
<dbReference type="Proteomes" id="UP001551695">
    <property type="component" value="Unassembled WGS sequence"/>
</dbReference>